<dbReference type="Proteomes" id="UP000187209">
    <property type="component" value="Unassembled WGS sequence"/>
</dbReference>
<evidence type="ECO:0000313" key="2">
    <source>
        <dbReference type="Proteomes" id="UP000187209"/>
    </source>
</evidence>
<proteinExistence type="predicted"/>
<reference evidence="1 2" key="1">
    <citation type="submission" date="2016-11" db="EMBL/GenBank/DDBJ databases">
        <title>The macronuclear genome of Stentor coeruleus: a giant cell with tiny introns.</title>
        <authorList>
            <person name="Slabodnick M."/>
            <person name="Ruby J.G."/>
            <person name="Reiff S.B."/>
            <person name="Swart E.C."/>
            <person name="Gosai S."/>
            <person name="Prabakaran S."/>
            <person name="Witkowska E."/>
            <person name="Larue G.E."/>
            <person name="Fisher S."/>
            <person name="Freeman R.M."/>
            <person name="Gunawardena J."/>
            <person name="Chu W."/>
            <person name="Stover N.A."/>
            <person name="Gregory B.D."/>
            <person name="Nowacki M."/>
            <person name="Derisi J."/>
            <person name="Roy S.W."/>
            <person name="Marshall W.F."/>
            <person name="Sood P."/>
        </authorList>
    </citation>
    <scope>NUCLEOTIDE SEQUENCE [LARGE SCALE GENOMIC DNA]</scope>
    <source>
        <strain evidence="1">WM001</strain>
    </source>
</reference>
<keyword evidence="2" id="KW-1185">Reference proteome</keyword>
<dbReference type="AlphaFoldDB" id="A0A1R2BZU1"/>
<gene>
    <name evidence="1" type="ORF">SteCoe_17016</name>
</gene>
<name>A0A1R2BZU1_9CILI</name>
<sequence>MQSNPKPMQISIKHVEPIKIRKVRVSSRKTKKPASYDEQTYSTEYGNSTAVTRKSMAQGYTSRVSNNKNNMNFSHTLSRNEQIEDIQEIHENVENDDDSVILELSELLSEQITVKNEPVDKDSGKKNTLTGFKVRMKERIVPIKSERVLPRNLSQRVLFK</sequence>
<organism evidence="1 2">
    <name type="scientific">Stentor coeruleus</name>
    <dbReference type="NCBI Taxonomy" id="5963"/>
    <lineage>
        <taxon>Eukaryota</taxon>
        <taxon>Sar</taxon>
        <taxon>Alveolata</taxon>
        <taxon>Ciliophora</taxon>
        <taxon>Postciliodesmatophora</taxon>
        <taxon>Heterotrichea</taxon>
        <taxon>Heterotrichida</taxon>
        <taxon>Stentoridae</taxon>
        <taxon>Stentor</taxon>
    </lineage>
</organism>
<accession>A0A1R2BZU1</accession>
<dbReference type="EMBL" id="MPUH01000345">
    <property type="protein sequence ID" value="OMJ82302.1"/>
    <property type="molecule type" value="Genomic_DNA"/>
</dbReference>
<evidence type="ECO:0000313" key="1">
    <source>
        <dbReference type="EMBL" id="OMJ82302.1"/>
    </source>
</evidence>
<protein>
    <submittedName>
        <fullName evidence="1">Uncharacterized protein</fullName>
    </submittedName>
</protein>
<comment type="caution">
    <text evidence="1">The sequence shown here is derived from an EMBL/GenBank/DDBJ whole genome shotgun (WGS) entry which is preliminary data.</text>
</comment>